<protein>
    <submittedName>
        <fullName evidence="1">Uncharacterized protein</fullName>
    </submittedName>
</protein>
<dbReference type="Proteomes" id="UP000655225">
    <property type="component" value="Unassembled WGS sequence"/>
</dbReference>
<organism evidence="1 2">
    <name type="scientific">Tetracentron sinense</name>
    <name type="common">Spur-leaf</name>
    <dbReference type="NCBI Taxonomy" id="13715"/>
    <lineage>
        <taxon>Eukaryota</taxon>
        <taxon>Viridiplantae</taxon>
        <taxon>Streptophyta</taxon>
        <taxon>Embryophyta</taxon>
        <taxon>Tracheophyta</taxon>
        <taxon>Spermatophyta</taxon>
        <taxon>Magnoliopsida</taxon>
        <taxon>Trochodendrales</taxon>
        <taxon>Trochodendraceae</taxon>
        <taxon>Tetracentron</taxon>
    </lineage>
</organism>
<proteinExistence type="predicted"/>
<evidence type="ECO:0000313" key="2">
    <source>
        <dbReference type="Proteomes" id="UP000655225"/>
    </source>
</evidence>
<name>A0A834Y3P4_TETSI</name>
<gene>
    <name evidence="1" type="ORF">HHK36_033383</name>
</gene>
<accession>A0A834Y3P4</accession>
<reference evidence="1 2" key="1">
    <citation type="submission" date="2020-04" db="EMBL/GenBank/DDBJ databases">
        <title>Plant Genome Project.</title>
        <authorList>
            <person name="Zhang R.-G."/>
        </authorList>
    </citation>
    <scope>NUCLEOTIDE SEQUENCE [LARGE SCALE GENOMIC DNA]</scope>
    <source>
        <strain evidence="1">YNK0</strain>
        <tissue evidence="1">Leaf</tissue>
    </source>
</reference>
<dbReference type="EMBL" id="JABCRI010001346">
    <property type="protein sequence ID" value="KAF8364647.1"/>
    <property type="molecule type" value="Genomic_DNA"/>
</dbReference>
<keyword evidence="2" id="KW-1185">Reference proteome</keyword>
<comment type="caution">
    <text evidence="1">The sequence shown here is derived from an EMBL/GenBank/DDBJ whole genome shotgun (WGS) entry which is preliminary data.</text>
</comment>
<dbReference type="AlphaFoldDB" id="A0A834Y3P4"/>
<evidence type="ECO:0000313" key="1">
    <source>
        <dbReference type="EMBL" id="KAF8364647.1"/>
    </source>
</evidence>
<sequence>MPATLLMCSFVAPLFLYYCGCYALRIGLPCEYASTAPLALQVSSSEHQSNICLEKQDGYDLIWDTRCLRCPLLVPLQPTILSSNPFLCVRPRQISLSICPSQLHLIVFLTNLIVSVFESSSDLTLPRVKAKFFYDMQEGHKVDSFSLSIALSSCANLATLKYSEIVHS</sequence>